<keyword evidence="3" id="KW-1185">Reference proteome</keyword>
<feature type="compositionally biased region" description="Basic and acidic residues" evidence="1">
    <location>
        <begin position="103"/>
        <end position="120"/>
    </location>
</feature>
<gene>
    <name evidence="2" type="ORF">Celaphus_00009751</name>
</gene>
<dbReference type="Proteomes" id="UP000242450">
    <property type="component" value="Chromosome X"/>
</dbReference>
<proteinExistence type="predicted"/>
<organism evidence="2 3">
    <name type="scientific">Cervus elaphus hippelaphus</name>
    <name type="common">European red deer</name>
    <dbReference type="NCBI Taxonomy" id="46360"/>
    <lineage>
        <taxon>Eukaryota</taxon>
        <taxon>Metazoa</taxon>
        <taxon>Chordata</taxon>
        <taxon>Craniata</taxon>
        <taxon>Vertebrata</taxon>
        <taxon>Euteleostomi</taxon>
        <taxon>Mammalia</taxon>
        <taxon>Eutheria</taxon>
        <taxon>Laurasiatheria</taxon>
        <taxon>Artiodactyla</taxon>
        <taxon>Ruminantia</taxon>
        <taxon>Pecora</taxon>
        <taxon>Cervidae</taxon>
        <taxon>Cervinae</taxon>
        <taxon>Cervus</taxon>
    </lineage>
</organism>
<comment type="caution">
    <text evidence="2">The sequence shown here is derived from an EMBL/GenBank/DDBJ whole genome shotgun (WGS) entry which is preliminary data.</text>
</comment>
<sequence>MRKGEEKGHGGRQRKAQEHVKKGGFCGRLLDKCHRAAGGGGINAHQVPCFCYARSEGLCSQISQGKKNRRKLSQTVSGQYERGTQTAVSEGNHYIMQKSCKENEGKPKCKVPKRQEERSMESSNASKQEEILGKGCFNHLSQGQYLSFCPSPTPLFRDEPMHVAWTLRAVQRPSQELSQLSSKQLK</sequence>
<reference evidence="2 3" key="1">
    <citation type="journal article" date="2018" name="Mol. Genet. Genomics">
        <title>The red deer Cervus elaphus genome CerEla1.0: sequencing, annotating, genes, and chromosomes.</title>
        <authorList>
            <person name="Bana N.A."/>
            <person name="Nyiri A."/>
            <person name="Nagy J."/>
            <person name="Frank K."/>
            <person name="Nagy T."/>
            <person name="Steger V."/>
            <person name="Schiller M."/>
            <person name="Lakatos P."/>
            <person name="Sugar L."/>
            <person name="Horn P."/>
            <person name="Barta E."/>
            <person name="Orosz L."/>
        </authorList>
    </citation>
    <scope>NUCLEOTIDE SEQUENCE [LARGE SCALE GENOMIC DNA]</scope>
    <source>
        <strain evidence="2">Hungarian</strain>
    </source>
</reference>
<dbReference type="OrthoDB" id="9510281at2759"/>
<protein>
    <submittedName>
        <fullName evidence="2">Uncharacterized protein</fullName>
    </submittedName>
</protein>
<evidence type="ECO:0000313" key="3">
    <source>
        <dbReference type="Proteomes" id="UP000242450"/>
    </source>
</evidence>
<feature type="non-terminal residue" evidence="2">
    <location>
        <position position="186"/>
    </location>
</feature>
<name>A0A212BZT8_CEREH</name>
<dbReference type="EMBL" id="MKHE01000034">
    <property type="protein sequence ID" value="OWJ99141.1"/>
    <property type="molecule type" value="Genomic_DNA"/>
</dbReference>
<evidence type="ECO:0000313" key="2">
    <source>
        <dbReference type="EMBL" id="OWJ99141.1"/>
    </source>
</evidence>
<accession>A0A212BZT8</accession>
<dbReference type="AlphaFoldDB" id="A0A212BZT8"/>
<evidence type="ECO:0000256" key="1">
    <source>
        <dbReference type="SAM" id="MobiDB-lite"/>
    </source>
</evidence>
<feature type="region of interest" description="Disordered" evidence="1">
    <location>
        <begin position="103"/>
        <end position="127"/>
    </location>
</feature>